<accession>A0A1M4EF96</accession>
<keyword evidence="1" id="KW-0175">Coiled coil</keyword>
<feature type="coiled-coil region" evidence="1">
    <location>
        <begin position="145"/>
        <end position="172"/>
    </location>
</feature>
<evidence type="ECO:0000313" key="2">
    <source>
        <dbReference type="EMBL" id="SBO97661.1"/>
    </source>
</evidence>
<organism evidence="2">
    <name type="scientific">Nonomuraea gerenzanensis</name>
    <dbReference type="NCBI Taxonomy" id="93944"/>
    <lineage>
        <taxon>Bacteria</taxon>
        <taxon>Bacillati</taxon>
        <taxon>Actinomycetota</taxon>
        <taxon>Actinomycetes</taxon>
        <taxon>Streptosporangiales</taxon>
        <taxon>Streptosporangiaceae</taxon>
        <taxon>Nonomuraea</taxon>
    </lineage>
</organism>
<evidence type="ECO:0000256" key="1">
    <source>
        <dbReference type="SAM" id="Coils"/>
    </source>
</evidence>
<protein>
    <submittedName>
        <fullName evidence="2">Uncharacterized protein</fullName>
    </submittedName>
</protein>
<gene>
    <name evidence="2" type="ORF">BN4615_P7177</name>
</gene>
<dbReference type="AlphaFoldDB" id="A0A1M4EF96"/>
<name>A0A1M4EF96_9ACTN</name>
<dbReference type="EMBL" id="LT559118">
    <property type="protein sequence ID" value="SBO97661.1"/>
    <property type="molecule type" value="Genomic_DNA"/>
</dbReference>
<sequence length="313" mass="34794">MTFFTGLDARLREAAARMHRAEHVRRLRDATAQQIQDVRHALVELEAELAKEERDVARLKGGLSAVVARMLGNREERMERERAEAVVARERVDGHRARLAQLETDAAAAAAELADLGPASRDYARLLAEKEQQLIRSGGPGARELADLGAALDRLEAELRECEEARQAGQGAHEALGVVLRFLDSASGASTFDVLGGGLLADAFEHDRLTSADKAAWHAQRALDVFARELADTGIAAGPVMPKVDTRWFVDAFFDNIISDVLKHQRIQKTRTEVKELAQWVRETVAYLKARHAQLMTEHSRLLTRRRELLHPA</sequence>
<feature type="coiled-coil region" evidence="1">
    <location>
        <begin position="28"/>
        <end position="112"/>
    </location>
</feature>
<reference evidence="2" key="1">
    <citation type="submission" date="2016-04" db="EMBL/GenBank/DDBJ databases">
        <authorList>
            <person name="Evans L.H."/>
            <person name="Alamgir A."/>
            <person name="Owens N."/>
            <person name="Weber N.D."/>
            <person name="Virtaneva K."/>
            <person name="Barbian K."/>
            <person name="Babar A."/>
            <person name="Rosenke K."/>
        </authorList>
    </citation>
    <scope>NUCLEOTIDE SEQUENCE</scope>
    <source>
        <strain evidence="2">Nono1</strain>
    </source>
</reference>
<dbReference type="RefSeq" id="WP_225266410.1">
    <property type="nucleotide sequence ID" value="NZ_CP084058.1"/>
</dbReference>
<proteinExistence type="predicted"/>